<evidence type="ECO:0000313" key="3">
    <source>
        <dbReference type="Proteomes" id="UP000532194"/>
    </source>
</evidence>
<gene>
    <name evidence="2" type="ORF">G1C95_1443</name>
</gene>
<feature type="domain" description="HTH cro/C1-type" evidence="1">
    <location>
        <begin position="73"/>
        <end position="128"/>
    </location>
</feature>
<name>A0A7Y0ES05_9BIFI</name>
<sequence length="177" mass="20024">MQGVMDNCGVSVFANIQLATESCPTSYLVALAAMPEDEKEHLTEELLDRLLASSRVEAYLDEEHVTDRKLTDYLYEIMDERGLKRADVVRDSGLNPTVVYDIFSGKSRPGRDRAIMLAFGLNCSLRQTQRLLRLAGVSELWCKQRRDAILIWCVNQGFDRVAADDELQRLGEKPLLS</sequence>
<dbReference type="EMBL" id="JAAIII010000004">
    <property type="protein sequence ID" value="NMM94256.1"/>
    <property type="molecule type" value="Genomic_DNA"/>
</dbReference>
<dbReference type="SMART" id="SM00530">
    <property type="entry name" value="HTH_XRE"/>
    <property type="match status" value="1"/>
</dbReference>
<proteinExistence type="predicted"/>
<evidence type="ECO:0000313" key="2">
    <source>
        <dbReference type="EMBL" id="NMM94256.1"/>
    </source>
</evidence>
<dbReference type="CDD" id="cd00093">
    <property type="entry name" value="HTH_XRE"/>
    <property type="match status" value="1"/>
</dbReference>
<reference evidence="2 3" key="1">
    <citation type="submission" date="2020-02" db="EMBL/GenBank/DDBJ databases">
        <title>Characterization of phylogenetic diversity of novel bifidobacterial species isolated in Czech ZOOs.</title>
        <authorList>
            <person name="Lugli G.A."/>
            <person name="Vera N.B."/>
            <person name="Ventura M."/>
        </authorList>
    </citation>
    <scope>NUCLEOTIDE SEQUENCE [LARGE SCALE GENOMIC DNA]</scope>
    <source>
        <strain evidence="2 3">DSM 109957</strain>
    </source>
</reference>
<comment type="caution">
    <text evidence="2">The sequence shown here is derived from an EMBL/GenBank/DDBJ whole genome shotgun (WGS) entry which is preliminary data.</text>
</comment>
<dbReference type="AlphaFoldDB" id="A0A7Y0ES05"/>
<dbReference type="SUPFAM" id="SSF47413">
    <property type="entry name" value="lambda repressor-like DNA-binding domains"/>
    <property type="match status" value="1"/>
</dbReference>
<dbReference type="InterPro" id="IPR010982">
    <property type="entry name" value="Lambda_DNA-bd_dom_sf"/>
</dbReference>
<dbReference type="Gene3D" id="1.10.260.40">
    <property type="entry name" value="lambda repressor-like DNA-binding domains"/>
    <property type="match status" value="1"/>
</dbReference>
<dbReference type="GO" id="GO:0003677">
    <property type="term" value="F:DNA binding"/>
    <property type="evidence" value="ECO:0007669"/>
    <property type="project" value="InterPro"/>
</dbReference>
<keyword evidence="3" id="KW-1185">Reference proteome</keyword>
<dbReference type="InterPro" id="IPR001387">
    <property type="entry name" value="Cro/C1-type_HTH"/>
</dbReference>
<protein>
    <submittedName>
        <fullName evidence="2">Preprotein translocase subunit SecA</fullName>
    </submittedName>
</protein>
<accession>A0A7Y0ES05</accession>
<organism evidence="2 3">
    <name type="scientific">Bifidobacterium oedipodis</name>
    <dbReference type="NCBI Taxonomy" id="2675322"/>
    <lineage>
        <taxon>Bacteria</taxon>
        <taxon>Bacillati</taxon>
        <taxon>Actinomycetota</taxon>
        <taxon>Actinomycetes</taxon>
        <taxon>Bifidobacteriales</taxon>
        <taxon>Bifidobacteriaceae</taxon>
        <taxon>Bifidobacterium</taxon>
    </lineage>
</organism>
<evidence type="ECO:0000259" key="1">
    <source>
        <dbReference type="SMART" id="SM00530"/>
    </source>
</evidence>
<dbReference type="Proteomes" id="UP000532194">
    <property type="component" value="Unassembled WGS sequence"/>
</dbReference>